<dbReference type="InterPro" id="IPR036390">
    <property type="entry name" value="WH_DNA-bd_sf"/>
</dbReference>
<dbReference type="GO" id="GO:0003677">
    <property type="term" value="F:DNA binding"/>
    <property type="evidence" value="ECO:0007669"/>
    <property type="project" value="UniProtKB-KW"/>
</dbReference>
<organism evidence="6 7">
    <name type="scientific">Kitasatospora paracochleata</name>
    <dbReference type="NCBI Taxonomy" id="58354"/>
    <lineage>
        <taxon>Bacteria</taxon>
        <taxon>Bacillati</taxon>
        <taxon>Actinomycetota</taxon>
        <taxon>Actinomycetes</taxon>
        <taxon>Kitasatosporales</taxon>
        <taxon>Streptomycetaceae</taxon>
        <taxon>Kitasatospora</taxon>
    </lineage>
</organism>
<evidence type="ECO:0000256" key="3">
    <source>
        <dbReference type="ARBA" id="ARBA00023125"/>
    </source>
</evidence>
<dbReference type="InterPro" id="IPR000847">
    <property type="entry name" value="LysR_HTH_N"/>
</dbReference>
<dbReference type="Pfam" id="PF03466">
    <property type="entry name" value="LysR_substrate"/>
    <property type="match status" value="1"/>
</dbReference>
<dbReference type="Gene3D" id="3.40.190.10">
    <property type="entry name" value="Periplasmic binding protein-like II"/>
    <property type="match status" value="2"/>
</dbReference>
<evidence type="ECO:0000256" key="4">
    <source>
        <dbReference type="ARBA" id="ARBA00023163"/>
    </source>
</evidence>
<dbReference type="SUPFAM" id="SSF46785">
    <property type="entry name" value="Winged helix' DNA-binding domain"/>
    <property type="match status" value="1"/>
</dbReference>
<dbReference type="Pfam" id="PF00126">
    <property type="entry name" value="HTH_1"/>
    <property type="match status" value="1"/>
</dbReference>
<protein>
    <submittedName>
        <fullName evidence="6">DNA-binding transcriptional LysR family regulator</fullName>
    </submittedName>
</protein>
<dbReference type="EMBL" id="JAMZDX010000005">
    <property type="protein sequence ID" value="MCP2312602.1"/>
    <property type="molecule type" value="Genomic_DNA"/>
</dbReference>
<proteinExistence type="inferred from homology"/>
<sequence>MDPQQLRTLTAVVRLGSFSEAARELGYTQSAVSQQVAALEADLGTVLLERRPVRTTEAGERLLEHAGPLLLRLDAARADVRRLAAAPTARLLIGAAGASVTPRLAHALAEVRSAYPRLDLTIDQVARADITAQVATGALDLGLVDGVAAPSDPLALPDAGPLVTVAVAEEPLAVALPAAHPLARRPGLALADLADARWLDAPDVAMDLDRLRTVAGTDGFRAAARYRGGEVRGLLALVAAGHGLALLPATAAAGAADVAAVPLRSPRLVHRTELVHGSLPDGPAALLVRLLDGGRPDGLSVGPSAGRSAGFSPLAG</sequence>
<dbReference type="PROSITE" id="PS50931">
    <property type="entry name" value="HTH_LYSR"/>
    <property type="match status" value="1"/>
</dbReference>
<gene>
    <name evidence="6" type="ORF">FHR36_005768</name>
</gene>
<dbReference type="PANTHER" id="PTHR30346:SF29">
    <property type="entry name" value="LYSR SUBSTRATE-BINDING"/>
    <property type="match status" value="1"/>
</dbReference>
<keyword evidence="3 6" id="KW-0238">DNA-binding</keyword>
<evidence type="ECO:0000313" key="6">
    <source>
        <dbReference type="EMBL" id="MCP2312602.1"/>
    </source>
</evidence>
<keyword evidence="7" id="KW-1185">Reference proteome</keyword>
<reference evidence="6 7" key="1">
    <citation type="submission" date="2022-06" db="EMBL/GenBank/DDBJ databases">
        <title>Sequencing the genomes of 1000 actinobacteria strains.</title>
        <authorList>
            <person name="Klenk H.-P."/>
        </authorList>
    </citation>
    <scope>NUCLEOTIDE SEQUENCE [LARGE SCALE GENOMIC DNA]</scope>
    <source>
        <strain evidence="6 7">DSM 41656</strain>
    </source>
</reference>
<comment type="similarity">
    <text evidence="1">Belongs to the LysR transcriptional regulatory family.</text>
</comment>
<dbReference type="PANTHER" id="PTHR30346">
    <property type="entry name" value="TRANSCRIPTIONAL DUAL REGULATOR HCAR-RELATED"/>
    <property type="match status" value="1"/>
</dbReference>
<evidence type="ECO:0000256" key="2">
    <source>
        <dbReference type="ARBA" id="ARBA00023015"/>
    </source>
</evidence>
<keyword evidence="2" id="KW-0805">Transcription regulation</keyword>
<dbReference type="RefSeq" id="WP_253801767.1">
    <property type="nucleotide sequence ID" value="NZ_JAMZDX010000005.1"/>
</dbReference>
<evidence type="ECO:0000259" key="5">
    <source>
        <dbReference type="PROSITE" id="PS50931"/>
    </source>
</evidence>
<accession>A0ABT1J586</accession>
<feature type="domain" description="HTH lysR-type" evidence="5">
    <location>
        <begin position="1"/>
        <end position="56"/>
    </location>
</feature>
<keyword evidence="4" id="KW-0804">Transcription</keyword>
<dbReference type="InterPro" id="IPR036388">
    <property type="entry name" value="WH-like_DNA-bd_sf"/>
</dbReference>
<dbReference type="Proteomes" id="UP001206483">
    <property type="component" value="Unassembled WGS sequence"/>
</dbReference>
<dbReference type="InterPro" id="IPR005119">
    <property type="entry name" value="LysR_subst-bd"/>
</dbReference>
<dbReference type="Gene3D" id="1.10.10.10">
    <property type="entry name" value="Winged helix-like DNA-binding domain superfamily/Winged helix DNA-binding domain"/>
    <property type="match status" value="1"/>
</dbReference>
<comment type="caution">
    <text evidence="6">The sequence shown here is derived from an EMBL/GenBank/DDBJ whole genome shotgun (WGS) entry which is preliminary data.</text>
</comment>
<dbReference type="SUPFAM" id="SSF53850">
    <property type="entry name" value="Periplasmic binding protein-like II"/>
    <property type="match status" value="1"/>
</dbReference>
<name>A0ABT1J586_9ACTN</name>
<evidence type="ECO:0000256" key="1">
    <source>
        <dbReference type="ARBA" id="ARBA00009437"/>
    </source>
</evidence>
<evidence type="ECO:0000313" key="7">
    <source>
        <dbReference type="Proteomes" id="UP001206483"/>
    </source>
</evidence>
<dbReference type="PRINTS" id="PR00039">
    <property type="entry name" value="HTHLYSR"/>
</dbReference>